<protein>
    <submittedName>
        <fullName evidence="1">Uncharacterized protein</fullName>
    </submittedName>
</protein>
<sequence>MEQFNAAPRKITGTFEKILTKIDDEIFTSEILAMIYKFCVYYHKCAFTSNMLQNKAKIDGD</sequence>
<dbReference type="AlphaFoldDB" id="A0A0B6Y4Y3"/>
<evidence type="ECO:0000313" key="1">
    <source>
        <dbReference type="EMBL" id="CEK50886.1"/>
    </source>
</evidence>
<proteinExistence type="predicted"/>
<organism evidence="1">
    <name type="scientific">Arion vulgaris</name>
    <dbReference type="NCBI Taxonomy" id="1028688"/>
    <lineage>
        <taxon>Eukaryota</taxon>
        <taxon>Metazoa</taxon>
        <taxon>Spiralia</taxon>
        <taxon>Lophotrochozoa</taxon>
        <taxon>Mollusca</taxon>
        <taxon>Gastropoda</taxon>
        <taxon>Heterobranchia</taxon>
        <taxon>Euthyneura</taxon>
        <taxon>Panpulmonata</taxon>
        <taxon>Eupulmonata</taxon>
        <taxon>Stylommatophora</taxon>
        <taxon>Helicina</taxon>
        <taxon>Arionoidea</taxon>
        <taxon>Arionidae</taxon>
        <taxon>Arion</taxon>
    </lineage>
</organism>
<name>A0A0B6Y4Y3_9EUPU</name>
<dbReference type="EMBL" id="HACG01004021">
    <property type="protein sequence ID" value="CEK50886.1"/>
    <property type="molecule type" value="Transcribed_RNA"/>
</dbReference>
<accession>A0A0B6Y4Y3</accession>
<gene>
    <name evidence="1" type="primary">ORF11926</name>
</gene>
<reference evidence="1" key="1">
    <citation type="submission" date="2014-12" db="EMBL/GenBank/DDBJ databases">
        <title>Insight into the proteome of Arion vulgaris.</title>
        <authorList>
            <person name="Aradska J."/>
            <person name="Bulat T."/>
            <person name="Smidak R."/>
            <person name="Sarate P."/>
            <person name="Gangsoo J."/>
            <person name="Sialana F."/>
            <person name="Bilban M."/>
            <person name="Lubec G."/>
        </authorList>
    </citation>
    <scope>NUCLEOTIDE SEQUENCE</scope>
    <source>
        <tissue evidence="1">Skin</tissue>
    </source>
</reference>